<proteinExistence type="predicted"/>
<reference evidence="2" key="1">
    <citation type="submission" date="2018-05" db="EMBL/GenBank/DDBJ databases">
        <authorList>
            <person name="Lanie J.A."/>
            <person name="Ng W.-L."/>
            <person name="Kazmierczak K.M."/>
            <person name="Andrzejewski T.M."/>
            <person name="Davidsen T.M."/>
            <person name="Wayne K.J."/>
            <person name="Tettelin H."/>
            <person name="Glass J.I."/>
            <person name="Rusch D."/>
            <person name="Podicherti R."/>
            <person name="Tsui H.-C.T."/>
            <person name="Winkler M.E."/>
        </authorList>
    </citation>
    <scope>NUCLEOTIDE SEQUENCE</scope>
</reference>
<sequence length="139" mass="15979">PGRPAPQENQRGHQSRRCGPPPRPLRHTRQQPIHRRRRRQASRHLERRCRGRGQTQLPRRHPPPGPHPPKPALTREIRRPQLGPHLPRGPRPHQLPPEPQAPRLGHSRPHPTPRHRGCGKGRRGRLPRRTLATQAGSPI</sequence>
<feature type="compositionally biased region" description="Pro residues" evidence="1">
    <location>
        <begin position="87"/>
        <end position="100"/>
    </location>
</feature>
<protein>
    <submittedName>
        <fullName evidence="2">Uncharacterized protein</fullName>
    </submittedName>
</protein>
<feature type="non-terminal residue" evidence="2">
    <location>
        <position position="1"/>
    </location>
</feature>
<dbReference type="AlphaFoldDB" id="A0A382X6J3"/>
<evidence type="ECO:0000313" key="2">
    <source>
        <dbReference type="EMBL" id="SVD66489.1"/>
    </source>
</evidence>
<feature type="compositionally biased region" description="Basic residues" evidence="1">
    <location>
        <begin position="105"/>
        <end position="128"/>
    </location>
</feature>
<organism evidence="2">
    <name type="scientific">marine metagenome</name>
    <dbReference type="NCBI Taxonomy" id="408172"/>
    <lineage>
        <taxon>unclassified sequences</taxon>
        <taxon>metagenomes</taxon>
        <taxon>ecological metagenomes</taxon>
    </lineage>
</organism>
<feature type="compositionally biased region" description="Basic residues" evidence="1">
    <location>
        <begin position="24"/>
        <end position="51"/>
    </location>
</feature>
<gene>
    <name evidence="2" type="ORF">METZ01_LOCUS419343</name>
</gene>
<accession>A0A382X6J3</accession>
<name>A0A382X6J3_9ZZZZ</name>
<feature type="region of interest" description="Disordered" evidence="1">
    <location>
        <begin position="1"/>
        <end position="139"/>
    </location>
</feature>
<evidence type="ECO:0000256" key="1">
    <source>
        <dbReference type="SAM" id="MobiDB-lite"/>
    </source>
</evidence>
<feature type="non-terminal residue" evidence="2">
    <location>
        <position position="139"/>
    </location>
</feature>
<dbReference type="EMBL" id="UINC01165217">
    <property type="protein sequence ID" value="SVD66489.1"/>
    <property type="molecule type" value="Genomic_DNA"/>
</dbReference>